<evidence type="ECO:0000256" key="11">
    <source>
        <dbReference type="SAM" id="Phobius"/>
    </source>
</evidence>
<feature type="transmembrane region" description="Helical" evidence="11">
    <location>
        <begin position="293"/>
        <end position="313"/>
    </location>
</feature>
<accession>A0A7W6WLG1</accession>
<evidence type="ECO:0000256" key="4">
    <source>
        <dbReference type="ARBA" id="ARBA00022989"/>
    </source>
</evidence>
<keyword evidence="3 11" id="KW-0812">Transmembrane</keyword>
<dbReference type="PROSITE" id="PS51371">
    <property type="entry name" value="CBS"/>
    <property type="match status" value="2"/>
</dbReference>
<comment type="caution">
    <text evidence="13">The sequence shown here is derived from an EMBL/GenBank/DDBJ whole genome shotgun (WGS) entry which is preliminary data.</text>
</comment>
<dbReference type="Gene3D" id="3.10.580.10">
    <property type="entry name" value="CBS-domain"/>
    <property type="match status" value="2"/>
</dbReference>
<feature type="transmembrane region" description="Helical" evidence="11">
    <location>
        <begin position="366"/>
        <end position="387"/>
    </location>
</feature>
<dbReference type="InterPro" id="IPR050368">
    <property type="entry name" value="ClC-type_chloride_channel"/>
</dbReference>
<keyword evidence="4 11" id="KW-1133">Transmembrane helix</keyword>
<dbReference type="InterPro" id="IPR000644">
    <property type="entry name" value="CBS_dom"/>
</dbReference>
<gene>
    <name evidence="13" type="ORF">GGD88_003133</name>
</gene>
<dbReference type="RefSeq" id="WP_184437077.1">
    <property type="nucleotide sequence ID" value="NZ_JACIGI010000035.1"/>
</dbReference>
<dbReference type="PRINTS" id="PR00762">
    <property type="entry name" value="CLCHANNEL"/>
</dbReference>
<feature type="domain" description="CBS" evidence="12">
    <location>
        <begin position="545"/>
        <end position="603"/>
    </location>
</feature>
<dbReference type="Proteomes" id="UP000555728">
    <property type="component" value="Unassembled WGS sequence"/>
</dbReference>
<dbReference type="Pfam" id="PF00571">
    <property type="entry name" value="CBS"/>
    <property type="match status" value="2"/>
</dbReference>
<evidence type="ECO:0000256" key="9">
    <source>
        <dbReference type="ARBA" id="ARBA00023303"/>
    </source>
</evidence>
<dbReference type="SUPFAM" id="SSF54631">
    <property type="entry name" value="CBS-domain pair"/>
    <property type="match status" value="1"/>
</dbReference>
<dbReference type="Gene3D" id="1.10.3080.10">
    <property type="entry name" value="Clc chloride channel"/>
    <property type="match status" value="1"/>
</dbReference>
<feature type="transmembrane region" description="Helical" evidence="11">
    <location>
        <begin position="221"/>
        <end position="240"/>
    </location>
</feature>
<dbReference type="CDD" id="cd00400">
    <property type="entry name" value="Voltage_gated_ClC"/>
    <property type="match status" value="1"/>
</dbReference>
<keyword evidence="7" id="KW-0869">Chloride channel</keyword>
<evidence type="ECO:0000313" key="14">
    <source>
        <dbReference type="Proteomes" id="UP000555728"/>
    </source>
</evidence>
<keyword evidence="2" id="KW-0813">Transport</keyword>
<evidence type="ECO:0000256" key="3">
    <source>
        <dbReference type="ARBA" id="ARBA00022692"/>
    </source>
</evidence>
<evidence type="ECO:0000313" key="13">
    <source>
        <dbReference type="EMBL" id="MBB4287386.1"/>
    </source>
</evidence>
<feature type="transmembrane region" description="Helical" evidence="11">
    <location>
        <begin position="424"/>
        <end position="444"/>
    </location>
</feature>
<feature type="transmembrane region" description="Helical" evidence="11">
    <location>
        <begin position="260"/>
        <end position="281"/>
    </location>
</feature>
<sequence>MSRSDPPSLSRIARSLRRHVRLTAARLAAAGPHRRVVNDHMVLAVLAMTVGLLTGGGIILFREGIVLLQALLYAGDAQHLATAAAALPWWALVVLPTVGGLVVGLWHQATLPQGRPENVSHVMEAAILRGGRMSLRRGLAAIVGSMLSLGVGASVGREGPAVHLGATLGAWVARLPRFGRGHARTLLGCGAAAAVAASFNAPIAGALFAHEVVIAHYATSAFAPVVISSVAATVVSRLWFGTAPAFALPPDLAMASVLEFPAVGLLGVVCGLVAAAFLAALQGTDAVARRSGLPVWMRPAAAGLAVGLIATAFPEVLGVGYEVTNRALSGDLLFDAAVAIALAKVVATVICLGFGFGGGVFSPSMVIGAVTGCAFGVLATAAVPGGWSAGPGAYAVVGMGAVAAAVLGAPISTSLIIFELTGNYELTVAVMVAVVLATVVSHGLTGHRSQFHWQLARRGLDVEGDRQRQMLRDIRVRDLVTLDAPTVPADAGLEAVAAAFRRAGADRLFVVDAERRLLGMIVLADAASALLDRGGDSDRAALDLAQTDPPVLALSETLDEAMETLEELREACIPVVHDRESMTLVGSVQDRDLMRAYARTLDRLRAEDRGER</sequence>
<feature type="transmembrane region" description="Helical" evidence="11">
    <location>
        <begin position="333"/>
        <end position="354"/>
    </location>
</feature>
<feature type="domain" description="CBS" evidence="12">
    <location>
        <begin position="479"/>
        <end position="537"/>
    </location>
</feature>
<dbReference type="InterPro" id="IPR046342">
    <property type="entry name" value="CBS_dom_sf"/>
</dbReference>
<dbReference type="PANTHER" id="PTHR43427">
    <property type="entry name" value="CHLORIDE CHANNEL PROTEIN CLC-E"/>
    <property type="match status" value="1"/>
</dbReference>
<evidence type="ECO:0000256" key="10">
    <source>
        <dbReference type="PROSITE-ProRule" id="PRU00703"/>
    </source>
</evidence>
<evidence type="ECO:0000256" key="1">
    <source>
        <dbReference type="ARBA" id="ARBA00004141"/>
    </source>
</evidence>
<dbReference type="GO" id="GO:0005254">
    <property type="term" value="F:chloride channel activity"/>
    <property type="evidence" value="ECO:0007669"/>
    <property type="project" value="UniProtKB-KW"/>
</dbReference>
<keyword evidence="9" id="KW-0407">Ion channel</keyword>
<evidence type="ECO:0000256" key="7">
    <source>
        <dbReference type="ARBA" id="ARBA00023173"/>
    </source>
</evidence>
<feature type="transmembrane region" description="Helical" evidence="11">
    <location>
        <begin position="185"/>
        <end position="209"/>
    </location>
</feature>
<dbReference type="CDD" id="cd02205">
    <property type="entry name" value="CBS_pair_SF"/>
    <property type="match status" value="1"/>
</dbReference>
<dbReference type="AlphaFoldDB" id="A0A7W6WLG1"/>
<feature type="transmembrane region" description="Helical" evidence="11">
    <location>
        <begin position="393"/>
        <end position="417"/>
    </location>
</feature>
<keyword evidence="5" id="KW-0406">Ion transport</keyword>
<evidence type="ECO:0000256" key="2">
    <source>
        <dbReference type="ARBA" id="ARBA00022448"/>
    </source>
</evidence>
<dbReference type="SUPFAM" id="SSF81340">
    <property type="entry name" value="Clc chloride channel"/>
    <property type="match status" value="1"/>
</dbReference>
<proteinExistence type="predicted"/>
<dbReference type="Pfam" id="PF00654">
    <property type="entry name" value="Voltage_CLC"/>
    <property type="match status" value="1"/>
</dbReference>
<keyword evidence="10" id="KW-0129">CBS domain</keyword>
<keyword evidence="8" id="KW-0868">Chloride</keyword>
<dbReference type="InterPro" id="IPR014743">
    <property type="entry name" value="Cl-channel_core"/>
</dbReference>
<protein>
    <submittedName>
        <fullName evidence="13">CIC family chloride channel protein</fullName>
    </submittedName>
</protein>
<dbReference type="EMBL" id="JACIGI010000035">
    <property type="protein sequence ID" value="MBB4287386.1"/>
    <property type="molecule type" value="Genomic_DNA"/>
</dbReference>
<dbReference type="PANTHER" id="PTHR43427:SF6">
    <property type="entry name" value="CHLORIDE CHANNEL PROTEIN CLC-E"/>
    <property type="match status" value="1"/>
</dbReference>
<dbReference type="SMART" id="SM00116">
    <property type="entry name" value="CBS"/>
    <property type="match status" value="2"/>
</dbReference>
<evidence type="ECO:0000256" key="6">
    <source>
        <dbReference type="ARBA" id="ARBA00023136"/>
    </source>
</evidence>
<evidence type="ECO:0000256" key="8">
    <source>
        <dbReference type="ARBA" id="ARBA00023214"/>
    </source>
</evidence>
<organism evidence="13 14">
    <name type="scientific">Roseospira goensis</name>
    <dbReference type="NCBI Taxonomy" id="391922"/>
    <lineage>
        <taxon>Bacteria</taxon>
        <taxon>Pseudomonadati</taxon>
        <taxon>Pseudomonadota</taxon>
        <taxon>Alphaproteobacteria</taxon>
        <taxon>Rhodospirillales</taxon>
        <taxon>Rhodospirillaceae</taxon>
        <taxon>Roseospira</taxon>
    </lineage>
</organism>
<keyword evidence="14" id="KW-1185">Reference proteome</keyword>
<evidence type="ECO:0000256" key="5">
    <source>
        <dbReference type="ARBA" id="ARBA00023065"/>
    </source>
</evidence>
<feature type="transmembrane region" description="Helical" evidence="11">
    <location>
        <begin position="41"/>
        <end position="61"/>
    </location>
</feature>
<comment type="subcellular location">
    <subcellularLocation>
        <location evidence="1">Membrane</location>
        <topology evidence="1">Multi-pass membrane protein</topology>
    </subcellularLocation>
</comment>
<feature type="transmembrane region" description="Helical" evidence="11">
    <location>
        <begin position="81"/>
        <end position="106"/>
    </location>
</feature>
<evidence type="ECO:0000259" key="12">
    <source>
        <dbReference type="PROSITE" id="PS51371"/>
    </source>
</evidence>
<name>A0A7W6WLG1_9PROT</name>
<keyword evidence="6 11" id="KW-0472">Membrane</keyword>
<dbReference type="GO" id="GO:0034707">
    <property type="term" value="C:chloride channel complex"/>
    <property type="evidence" value="ECO:0007669"/>
    <property type="project" value="UniProtKB-KW"/>
</dbReference>
<dbReference type="InterPro" id="IPR001807">
    <property type="entry name" value="ClC"/>
</dbReference>
<reference evidence="13 14" key="1">
    <citation type="submission" date="2020-08" db="EMBL/GenBank/DDBJ databases">
        <title>Genome sequencing of Purple Non-Sulfur Bacteria from various extreme environments.</title>
        <authorList>
            <person name="Mayer M."/>
        </authorList>
    </citation>
    <scope>NUCLEOTIDE SEQUENCE [LARGE SCALE GENOMIC DNA]</scope>
    <source>
        <strain evidence="13 14">JA135</strain>
    </source>
</reference>